<proteinExistence type="predicted"/>
<keyword evidence="7 10" id="KW-0472">Membrane</keyword>
<dbReference type="InterPro" id="IPR050970">
    <property type="entry name" value="Cl_channel_volt-gated"/>
</dbReference>
<dbReference type="CDD" id="cd03683">
    <property type="entry name" value="ClC_1_like"/>
    <property type="match status" value="1"/>
</dbReference>
<dbReference type="PANTHER" id="PTHR45720">
    <property type="entry name" value="CHLORIDE CHANNEL PROTEIN 2"/>
    <property type="match status" value="1"/>
</dbReference>
<dbReference type="InterPro" id="IPR001807">
    <property type="entry name" value="ClC"/>
</dbReference>
<dbReference type="SUPFAM" id="SSF81340">
    <property type="entry name" value="Clc chloride channel"/>
    <property type="match status" value="1"/>
</dbReference>
<dbReference type="InterPro" id="IPR014743">
    <property type="entry name" value="Cl-channel_core"/>
</dbReference>
<dbReference type="InterPro" id="IPR046342">
    <property type="entry name" value="CBS_dom_sf"/>
</dbReference>
<feature type="transmembrane region" description="Helical" evidence="10">
    <location>
        <begin position="439"/>
        <end position="472"/>
    </location>
</feature>
<dbReference type="Pfam" id="PF00571">
    <property type="entry name" value="CBS"/>
    <property type="match status" value="1"/>
</dbReference>
<feature type="transmembrane region" description="Helical" evidence="10">
    <location>
        <begin position="492"/>
        <end position="519"/>
    </location>
</feature>
<keyword evidence="4" id="KW-0677">Repeat</keyword>
<feature type="transmembrane region" description="Helical" evidence="10">
    <location>
        <begin position="233"/>
        <end position="255"/>
    </location>
</feature>
<keyword evidence="5 10" id="KW-1133">Transmembrane helix</keyword>
<sequence>LDDDHDSEHDSNDYWDDDEKPQRKESMAQFAERQYRNVVHFFVEDWFLSAMLGIITAILSISTDVAIEYILHYRRHLYELTNGHHAYLGFAMWILFATVLVTCAALVCHALGKQAVGSGIPELKVIMHGFVLKNYLSLKTLTAKVIGLTLTLGSGMPVGKEGPFVHMGAIVASLLNKATSACQYNAFFSNEGRQMEMLSSGCAVGIACTFSAPAGAVLYGIESTSKYFAVKNYWRSFFATTCAALIFRFAIAAIVPQHIAGTITAYYQTNFPNEVFLIEEIPFFILLGIGCGLMGASFIWLHRRVSLFKKKNRAFRAVFGRSPIVFTTLFAMVVAILTYPEGFGRYIAGQYTFRETLADFLANCSFSLTNVSSNGCPSEMIEHWTGGGTGEFHPLLTLFSYLLVYVSSSRILNAGRTFWDTPCTRRPSKMLELLKYFRYFQYFLIAICVTLYIPAGIFVPCFVIGACAGRIVGEVLIMYWPDGFRGPEGPQIYPGLYAVVGAAAYTGAVTHSLSIAVIVCETTGQLCALLPVLIALMIGNAICSFLQPSIYESIINIQGYPYLVDLPPSRVSVHTMKVEKVMVKDIVFITRDTTYMELREILLETPNLRSYPFVTDRRSMTLLGSVARKYLCYLLVKHLGPEPGIQMHKRKSRTASELLHTIGQFRRGSNFNSNATHNGTSQHGFLTDRNISGNTLLAHSPLHENQGERGPLASLLYSQNDSFEAPVVSFHELMAYIVLLNANDTLAYLQHSLAKRAEILASKLDLDDVAIDPAPFQLVKGTSLYKVHTLFSLLALNHAYVTERGRLVGVVALKEVHTLFSLLALNHAYVTERGRLVGVVALKELREALSNIYSRGAVPIRPRVRTMSSFRVAPDIPDHVAADDIPQITFDMPSSSSSSHGSAA</sequence>
<evidence type="ECO:0000259" key="11">
    <source>
        <dbReference type="Pfam" id="PF00571"/>
    </source>
</evidence>
<comment type="subcellular location">
    <subcellularLocation>
        <location evidence="1">Membrane</location>
        <topology evidence="1">Multi-pass membrane protein</topology>
    </subcellularLocation>
</comment>
<dbReference type="PRINTS" id="PR00762">
    <property type="entry name" value="CLCHANNEL"/>
</dbReference>
<keyword evidence="8" id="KW-0868">Chloride</keyword>
<dbReference type="CDD" id="cd04591">
    <property type="entry name" value="CBS_pair_voltage-gated_CLC_euk_bac"/>
    <property type="match status" value="1"/>
</dbReference>
<feature type="domain" description="CBS" evidence="11">
    <location>
        <begin position="578"/>
        <end position="632"/>
    </location>
</feature>
<feature type="transmembrane region" description="Helical" evidence="10">
    <location>
        <begin position="322"/>
        <end position="339"/>
    </location>
</feature>
<keyword evidence="2" id="KW-0813">Transport</keyword>
<accession>A0A158QNP8</accession>
<feature type="transmembrane region" description="Helical" evidence="10">
    <location>
        <begin position="281"/>
        <end position="301"/>
    </location>
</feature>
<dbReference type="InterPro" id="IPR000644">
    <property type="entry name" value="CBS_dom"/>
</dbReference>
<feature type="transmembrane region" description="Helical" evidence="10">
    <location>
        <begin position="398"/>
        <end position="419"/>
    </location>
</feature>
<dbReference type="Gene3D" id="3.10.580.10">
    <property type="entry name" value="CBS-domain"/>
    <property type="match status" value="3"/>
</dbReference>
<dbReference type="OMA" id="YHRRIAF"/>
<reference evidence="12" key="1">
    <citation type="submission" date="2016-04" db="UniProtKB">
        <authorList>
            <consortium name="WormBaseParasite"/>
        </authorList>
    </citation>
    <scope>IDENTIFICATION</scope>
</reference>
<evidence type="ECO:0000256" key="10">
    <source>
        <dbReference type="SAM" id="Phobius"/>
    </source>
</evidence>
<evidence type="ECO:0000256" key="5">
    <source>
        <dbReference type="ARBA" id="ARBA00022989"/>
    </source>
</evidence>
<evidence type="ECO:0000256" key="2">
    <source>
        <dbReference type="ARBA" id="ARBA00022448"/>
    </source>
</evidence>
<dbReference type="GO" id="GO:0005886">
    <property type="term" value="C:plasma membrane"/>
    <property type="evidence" value="ECO:0007669"/>
    <property type="project" value="TreeGrafter"/>
</dbReference>
<dbReference type="Gene3D" id="1.10.3080.10">
    <property type="entry name" value="Clc chloride channel"/>
    <property type="match status" value="1"/>
</dbReference>
<evidence type="ECO:0000256" key="8">
    <source>
        <dbReference type="ARBA" id="ARBA00023214"/>
    </source>
</evidence>
<evidence type="ECO:0000256" key="1">
    <source>
        <dbReference type="ARBA" id="ARBA00004141"/>
    </source>
</evidence>
<dbReference type="PANTHER" id="PTHR45720:SF5">
    <property type="entry name" value="CHLORIDE CHANNEL PROTEIN"/>
    <property type="match status" value="1"/>
</dbReference>
<evidence type="ECO:0000313" key="12">
    <source>
        <dbReference type="WBParaSite" id="HPLM_0001089801-mRNA-1"/>
    </source>
</evidence>
<keyword evidence="6" id="KW-0406">Ion transport</keyword>
<feature type="region of interest" description="Disordered" evidence="9">
    <location>
        <begin position="1"/>
        <end position="22"/>
    </location>
</feature>
<name>A0A158QNP8_HAEPC</name>
<dbReference type="FunFam" id="1.10.3080.10:FF:000020">
    <property type="entry name" value="Chloride channel protein"/>
    <property type="match status" value="1"/>
</dbReference>
<dbReference type="WBParaSite" id="HPLM_0001089801-mRNA-1">
    <property type="protein sequence ID" value="HPLM_0001089801-mRNA-1"/>
    <property type="gene ID" value="HPLM_0001089801"/>
</dbReference>
<evidence type="ECO:0000256" key="3">
    <source>
        <dbReference type="ARBA" id="ARBA00022692"/>
    </source>
</evidence>
<evidence type="ECO:0000256" key="4">
    <source>
        <dbReference type="ARBA" id="ARBA00022737"/>
    </source>
</evidence>
<feature type="transmembrane region" description="Helical" evidence="10">
    <location>
        <begin position="46"/>
        <end position="67"/>
    </location>
</feature>
<organism evidence="12">
    <name type="scientific">Haemonchus placei</name>
    <name type="common">Barber's pole worm</name>
    <dbReference type="NCBI Taxonomy" id="6290"/>
    <lineage>
        <taxon>Eukaryota</taxon>
        <taxon>Metazoa</taxon>
        <taxon>Ecdysozoa</taxon>
        <taxon>Nematoda</taxon>
        <taxon>Chromadorea</taxon>
        <taxon>Rhabditida</taxon>
        <taxon>Rhabditina</taxon>
        <taxon>Rhabditomorpha</taxon>
        <taxon>Strongyloidea</taxon>
        <taxon>Trichostrongylidae</taxon>
        <taxon>Haemonchus</taxon>
    </lineage>
</organism>
<dbReference type="SUPFAM" id="SSF54631">
    <property type="entry name" value="CBS-domain pair"/>
    <property type="match status" value="2"/>
</dbReference>
<dbReference type="AlphaFoldDB" id="A0A158QNP8"/>
<evidence type="ECO:0000256" key="9">
    <source>
        <dbReference type="SAM" id="MobiDB-lite"/>
    </source>
</evidence>
<dbReference type="GO" id="GO:0005247">
    <property type="term" value="F:voltage-gated chloride channel activity"/>
    <property type="evidence" value="ECO:0007669"/>
    <property type="project" value="TreeGrafter"/>
</dbReference>
<feature type="transmembrane region" description="Helical" evidence="10">
    <location>
        <begin position="87"/>
        <end position="112"/>
    </location>
</feature>
<dbReference type="Pfam" id="PF00654">
    <property type="entry name" value="Voltage_CLC"/>
    <property type="match status" value="1"/>
</dbReference>
<feature type="compositionally biased region" description="Basic and acidic residues" evidence="9">
    <location>
        <begin position="1"/>
        <end position="12"/>
    </location>
</feature>
<keyword evidence="3 10" id="KW-0812">Transmembrane</keyword>
<evidence type="ECO:0000256" key="7">
    <source>
        <dbReference type="ARBA" id="ARBA00023136"/>
    </source>
</evidence>
<evidence type="ECO:0000256" key="6">
    <source>
        <dbReference type="ARBA" id="ARBA00023065"/>
    </source>
</evidence>
<feature type="transmembrane region" description="Helical" evidence="10">
    <location>
        <begin position="197"/>
        <end position="221"/>
    </location>
</feature>
<protein>
    <submittedName>
        <fullName evidence="12">Chloride channel protein</fullName>
    </submittedName>
</protein>
<feature type="transmembrane region" description="Helical" evidence="10">
    <location>
        <begin position="526"/>
        <end position="547"/>
    </location>
</feature>